<dbReference type="GO" id="GO:0006888">
    <property type="term" value="P:endoplasmic reticulum to Golgi vesicle-mediated transport"/>
    <property type="evidence" value="ECO:0007669"/>
    <property type="project" value="TreeGrafter"/>
</dbReference>
<evidence type="ECO:0000256" key="5">
    <source>
        <dbReference type="ARBA" id="ARBA00022737"/>
    </source>
</evidence>
<dbReference type="GO" id="GO:0045056">
    <property type="term" value="P:transcytosis"/>
    <property type="evidence" value="ECO:0007669"/>
    <property type="project" value="TreeGrafter"/>
</dbReference>
<dbReference type="GO" id="GO:0048280">
    <property type="term" value="P:vesicle fusion with Golgi apparatus"/>
    <property type="evidence" value="ECO:0007669"/>
    <property type="project" value="InterPro"/>
</dbReference>
<comment type="subcellular location">
    <subcellularLocation>
        <location evidence="2">Cytoplasm</location>
    </subcellularLocation>
    <subcellularLocation>
        <location evidence="1">Endomembrane system</location>
        <topology evidence="1">Peripheral membrane protein</topology>
    </subcellularLocation>
    <subcellularLocation>
        <location evidence="3">Golgi apparatus</location>
    </subcellularLocation>
</comment>
<keyword evidence="14" id="KW-1185">Reference proteome</keyword>
<dbReference type="InterPro" id="IPR024095">
    <property type="entry name" value="Vesicle_P115"/>
</dbReference>
<evidence type="ECO:0000256" key="6">
    <source>
        <dbReference type="ARBA" id="ARBA00023034"/>
    </source>
</evidence>
<protein>
    <recommendedName>
        <fullName evidence="15">General vesicular transport factor p115</fullName>
    </recommendedName>
</protein>
<dbReference type="InterPro" id="IPR011989">
    <property type="entry name" value="ARM-like"/>
</dbReference>
<dbReference type="Pfam" id="PF04869">
    <property type="entry name" value="Uso1_p115_head"/>
    <property type="match status" value="1"/>
</dbReference>
<organism evidence="13 14">
    <name type="scientific">Oopsacas minuta</name>
    <dbReference type="NCBI Taxonomy" id="111878"/>
    <lineage>
        <taxon>Eukaryota</taxon>
        <taxon>Metazoa</taxon>
        <taxon>Porifera</taxon>
        <taxon>Hexactinellida</taxon>
        <taxon>Hexasterophora</taxon>
        <taxon>Lyssacinosida</taxon>
        <taxon>Leucopsacidae</taxon>
        <taxon>Oopsacas</taxon>
    </lineage>
</organism>
<dbReference type="InterPro" id="IPR006953">
    <property type="entry name" value="Vesicle_Uso1_P115_head"/>
</dbReference>
<accession>A0AAV7JBX4</accession>
<dbReference type="Pfam" id="PF18770">
    <property type="entry name" value="Arm_vescicular"/>
    <property type="match status" value="1"/>
</dbReference>
<keyword evidence="6" id="KW-0333">Golgi apparatus</keyword>
<dbReference type="GO" id="GO:0005783">
    <property type="term" value="C:endoplasmic reticulum"/>
    <property type="evidence" value="ECO:0007669"/>
    <property type="project" value="TreeGrafter"/>
</dbReference>
<dbReference type="GO" id="GO:0000139">
    <property type="term" value="C:Golgi membrane"/>
    <property type="evidence" value="ECO:0007669"/>
    <property type="project" value="InterPro"/>
</dbReference>
<keyword evidence="5" id="KW-0677">Repeat</keyword>
<dbReference type="PANTHER" id="PTHR10013">
    <property type="entry name" value="GENERAL VESICULAR TRANSPORT FACTOR P115"/>
    <property type="match status" value="1"/>
</dbReference>
<dbReference type="Gene3D" id="1.25.10.10">
    <property type="entry name" value="Leucine-rich Repeat Variant"/>
    <property type="match status" value="1"/>
</dbReference>
<evidence type="ECO:0000256" key="4">
    <source>
        <dbReference type="ARBA" id="ARBA00022490"/>
    </source>
</evidence>
<dbReference type="GO" id="GO:0006886">
    <property type="term" value="P:intracellular protein transport"/>
    <property type="evidence" value="ECO:0007669"/>
    <property type="project" value="InterPro"/>
</dbReference>
<dbReference type="AlphaFoldDB" id="A0AAV7JBX4"/>
<feature type="domain" description="Uso1/p115-like vesicle tethering protein C-terminal" evidence="12">
    <location>
        <begin position="665"/>
        <end position="774"/>
    </location>
</feature>
<evidence type="ECO:0000259" key="12">
    <source>
        <dbReference type="Pfam" id="PF04871"/>
    </source>
</evidence>
<evidence type="ECO:0000259" key="11">
    <source>
        <dbReference type="Pfam" id="PF04869"/>
    </source>
</evidence>
<dbReference type="PANTHER" id="PTHR10013:SF0">
    <property type="entry name" value="GENERAL VESICULAR TRANSPORT FACTOR P115"/>
    <property type="match status" value="1"/>
</dbReference>
<dbReference type="InterPro" id="IPR016024">
    <property type="entry name" value="ARM-type_fold"/>
</dbReference>
<evidence type="ECO:0000256" key="2">
    <source>
        <dbReference type="ARBA" id="ARBA00004496"/>
    </source>
</evidence>
<dbReference type="SUPFAM" id="SSF48371">
    <property type="entry name" value="ARM repeat"/>
    <property type="match status" value="1"/>
</dbReference>
<dbReference type="InterPro" id="IPR041209">
    <property type="entry name" value="P115_Arm_rpt"/>
</dbReference>
<sequence length="833" mass="91822">MDLLSRGFSAVLGAGQEGEREDSTAGVVEKLCHRLTTSTLLQDRRDAMRALRSLSQSEEGYRVEVGAQALPHIVSCLEEKDSELCILTLEAILGLIAADKTSELNVTFSEIVLKQPEVVGRIVEVSTDGDIHSQLAGIRVIRALTYNTKERVQECLLSSPGAISHLMDILDKQDIIRNEVLLVLSGVCESNPQIQKLIAFESGFDRLLSIVETEGCLSGGVISQDCLHICISLLSSNSSNQSLFREGPYVSPIRNILEDATVSDTTRGWDPGRTENAQLTLKLIRTLCSPDNPLSASQQARASFRRGGLLAPLFNLMLSGTVPKELLTDTILTVAEVIWGQSHSQEELARATMPASGATNKLAIDTLLTCMVNDKQAQQMRLACLYALQGYLVSNLTNQQDLLSTLLPSRSDVTSSSSSGRLLLAGLFGRDPVTCWCSSVLLVSALESQEAREELLRVQLSTGQGQGSLVAMICQKVRDQLLEPLKLSGLLCLLSVWVHNCPSGAAILLRDGAFIDHMITQTEIQPDSEQGIILRSLCALQLGACIAASGKDMDTERGRILNRVRVEPLCDMISYVLRSDPFIRAAKKPEPVSLSPTAISLSFTFTNIARQIVDRAVISISCPVSADQVDDTAVVAQYKQLIARQDGEMEVMKGTLEQYRVQTDSLRREVSIYQQKQLDSSQLIQQLRSRVNQLEDQLTSLSTKDIRSSPELDQSIDTSTPVREIAKKNELLEKEQEELLMYLADLDMKVRRYRTRLEELGQYLSSSEDDSDSERPLQEPELYPANGYHSNVEYSHLTRESEFPTLPPVTATEATHLSPFDQPPYNSSPNQLT</sequence>
<evidence type="ECO:0000256" key="7">
    <source>
        <dbReference type="ARBA" id="ARBA00023054"/>
    </source>
</evidence>
<feature type="coiled-coil region" evidence="9">
    <location>
        <begin position="656"/>
        <end position="704"/>
    </location>
</feature>
<keyword evidence="7 9" id="KW-0175">Coiled coil</keyword>
<evidence type="ECO:0000256" key="10">
    <source>
        <dbReference type="SAM" id="MobiDB-lite"/>
    </source>
</evidence>
<keyword evidence="4" id="KW-0963">Cytoplasm</keyword>
<reference evidence="13 14" key="1">
    <citation type="journal article" date="2023" name="BMC Biol.">
        <title>The compact genome of the sponge Oopsacas minuta (Hexactinellida) is lacking key metazoan core genes.</title>
        <authorList>
            <person name="Santini S."/>
            <person name="Schenkelaars Q."/>
            <person name="Jourda C."/>
            <person name="Duchesne M."/>
            <person name="Belahbib H."/>
            <person name="Rocher C."/>
            <person name="Selva M."/>
            <person name="Riesgo A."/>
            <person name="Vervoort M."/>
            <person name="Leys S.P."/>
            <person name="Kodjabachian L."/>
            <person name="Le Bivic A."/>
            <person name="Borchiellini C."/>
            <person name="Claverie J.M."/>
            <person name="Renard E."/>
        </authorList>
    </citation>
    <scope>NUCLEOTIDE SEQUENCE [LARGE SCALE GENOMIC DNA]</scope>
    <source>
        <strain evidence="13">SPO-2</strain>
    </source>
</reference>
<dbReference type="GO" id="GO:0012507">
    <property type="term" value="C:ER to Golgi transport vesicle membrane"/>
    <property type="evidence" value="ECO:0007669"/>
    <property type="project" value="TreeGrafter"/>
</dbReference>
<evidence type="ECO:0000256" key="8">
    <source>
        <dbReference type="ARBA" id="ARBA00023136"/>
    </source>
</evidence>
<dbReference type="Proteomes" id="UP001165289">
    <property type="component" value="Unassembled WGS sequence"/>
</dbReference>
<evidence type="ECO:0000313" key="14">
    <source>
        <dbReference type="Proteomes" id="UP001165289"/>
    </source>
</evidence>
<keyword evidence="8" id="KW-0472">Membrane</keyword>
<dbReference type="GO" id="GO:0048211">
    <property type="term" value="P:Golgi vesicle docking"/>
    <property type="evidence" value="ECO:0007669"/>
    <property type="project" value="TreeGrafter"/>
</dbReference>
<feature type="domain" description="Vesicle tethering protein Uso1/P115-like head" evidence="11">
    <location>
        <begin position="344"/>
        <end position="590"/>
    </location>
</feature>
<gene>
    <name evidence="13" type="ORF">LOD99_9400</name>
</gene>
<name>A0AAV7JBX4_9METZ</name>
<comment type="caution">
    <text evidence="13">The sequence shown here is derived from an EMBL/GenBank/DDBJ whole genome shotgun (WGS) entry which is preliminary data.</text>
</comment>
<evidence type="ECO:0008006" key="15">
    <source>
        <dbReference type="Google" id="ProtNLM"/>
    </source>
</evidence>
<proteinExistence type="predicted"/>
<evidence type="ECO:0000313" key="13">
    <source>
        <dbReference type="EMBL" id="KAI6646193.1"/>
    </source>
</evidence>
<feature type="region of interest" description="Disordered" evidence="10">
    <location>
        <begin position="764"/>
        <end position="833"/>
    </location>
</feature>
<evidence type="ECO:0000256" key="9">
    <source>
        <dbReference type="SAM" id="Coils"/>
    </source>
</evidence>
<evidence type="ECO:0000256" key="3">
    <source>
        <dbReference type="ARBA" id="ARBA00004555"/>
    </source>
</evidence>
<feature type="compositionally biased region" description="Polar residues" evidence="10">
    <location>
        <begin position="824"/>
        <end position="833"/>
    </location>
</feature>
<dbReference type="Pfam" id="PF04871">
    <property type="entry name" value="Uso1_p115_C"/>
    <property type="match status" value="1"/>
</dbReference>
<evidence type="ECO:0000256" key="1">
    <source>
        <dbReference type="ARBA" id="ARBA00004184"/>
    </source>
</evidence>
<dbReference type="GO" id="GO:0005795">
    <property type="term" value="C:Golgi stack"/>
    <property type="evidence" value="ECO:0007669"/>
    <property type="project" value="TreeGrafter"/>
</dbReference>
<dbReference type="InterPro" id="IPR006955">
    <property type="entry name" value="Uso1_p115_C"/>
</dbReference>
<dbReference type="EMBL" id="JAKMXF010000360">
    <property type="protein sequence ID" value="KAI6646193.1"/>
    <property type="molecule type" value="Genomic_DNA"/>
</dbReference>